<dbReference type="InterPro" id="IPR038770">
    <property type="entry name" value="Na+/solute_symporter_sf"/>
</dbReference>
<feature type="non-terminal residue" evidence="2">
    <location>
        <position position="162"/>
    </location>
</feature>
<keyword evidence="1" id="KW-0472">Membrane</keyword>
<name>X1RUB3_9ZZZZ</name>
<comment type="caution">
    <text evidence="2">The sequence shown here is derived from an EMBL/GenBank/DDBJ whole genome shotgun (WGS) entry which is preliminary data.</text>
</comment>
<sequence>MMVKEVEKKGKVLFICEECGLVYEQKEWAGFVVLATVPPAVAVVPFSYVLGGNTLFSLIGMAGAYLAALIIMPAVMALFLGVGFFDPLKLVIILGELILIPVVLSRILFFTGLMKYINPWRGAIVNWSFFVILFTIVGLNRQAFFGDFDTLIRITVIAKGEF</sequence>
<feature type="transmembrane region" description="Helical" evidence="1">
    <location>
        <begin position="62"/>
        <end position="84"/>
    </location>
</feature>
<reference evidence="2" key="1">
    <citation type="journal article" date="2014" name="Front. Microbiol.">
        <title>High frequency of phylogenetically diverse reductive dehalogenase-homologous genes in deep subseafloor sedimentary metagenomes.</title>
        <authorList>
            <person name="Kawai M."/>
            <person name="Futagami T."/>
            <person name="Toyoda A."/>
            <person name="Takaki Y."/>
            <person name="Nishi S."/>
            <person name="Hori S."/>
            <person name="Arai W."/>
            <person name="Tsubouchi T."/>
            <person name="Morono Y."/>
            <person name="Uchiyama I."/>
            <person name="Ito T."/>
            <person name="Fujiyama A."/>
            <person name="Inagaki F."/>
            <person name="Takami H."/>
        </authorList>
    </citation>
    <scope>NUCLEOTIDE SEQUENCE</scope>
    <source>
        <strain evidence="2">Expedition CK06-06</strain>
    </source>
</reference>
<keyword evidence="1" id="KW-1133">Transmembrane helix</keyword>
<proteinExistence type="predicted"/>
<keyword evidence="1" id="KW-0812">Transmembrane</keyword>
<feature type="transmembrane region" description="Helical" evidence="1">
    <location>
        <begin position="28"/>
        <end position="50"/>
    </location>
</feature>
<organism evidence="2">
    <name type="scientific">marine sediment metagenome</name>
    <dbReference type="NCBI Taxonomy" id="412755"/>
    <lineage>
        <taxon>unclassified sequences</taxon>
        <taxon>metagenomes</taxon>
        <taxon>ecological metagenomes</taxon>
    </lineage>
</organism>
<evidence type="ECO:0000256" key="1">
    <source>
        <dbReference type="SAM" id="Phobius"/>
    </source>
</evidence>
<dbReference type="Gene3D" id="1.20.1530.20">
    <property type="match status" value="1"/>
</dbReference>
<dbReference type="EMBL" id="BARW01007072">
    <property type="protein sequence ID" value="GAI84357.1"/>
    <property type="molecule type" value="Genomic_DNA"/>
</dbReference>
<gene>
    <name evidence="2" type="ORF">S12H4_14805</name>
</gene>
<protein>
    <submittedName>
        <fullName evidence="2">Uncharacterized protein</fullName>
    </submittedName>
</protein>
<feature type="transmembrane region" description="Helical" evidence="1">
    <location>
        <begin position="90"/>
        <end position="110"/>
    </location>
</feature>
<dbReference type="AlphaFoldDB" id="X1RUB3"/>
<evidence type="ECO:0000313" key="2">
    <source>
        <dbReference type="EMBL" id="GAI84357.1"/>
    </source>
</evidence>
<feature type="transmembrane region" description="Helical" evidence="1">
    <location>
        <begin position="122"/>
        <end position="139"/>
    </location>
</feature>
<accession>X1RUB3</accession>